<dbReference type="Proteomes" id="UP000486534">
    <property type="component" value="Unassembled WGS sequence"/>
</dbReference>
<sequence>MRIVAVGLALVLLSGCVGPGDLAKNEPTMSVTSSKDPKAYALCVFPQWQNARTDSSMVETQTGFRLLVASNNMADELLEVKKTAAGSFAVLYQRMAWSKMMGRSAIEAAVKSCR</sequence>
<comment type="caution">
    <text evidence="2">The sequence shown here is derived from an EMBL/GenBank/DDBJ whole genome shotgun (WGS) entry which is preliminary data.</text>
</comment>
<dbReference type="RefSeq" id="WP_152897483.1">
    <property type="nucleotide sequence ID" value="NZ_WHUV01000002.1"/>
</dbReference>
<evidence type="ECO:0000313" key="2">
    <source>
        <dbReference type="EMBL" id="MQA53740.1"/>
    </source>
</evidence>
<keyword evidence="1" id="KW-0732">Signal</keyword>
<dbReference type="AlphaFoldDB" id="A0A7X1PM43"/>
<feature type="chain" id="PRO_5030870477" description="Lipoprotein" evidence="1">
    <location>
        <begin position="24"/>
        <end position="114"/>
    </location>
</feature>
<gene>
    <name evidence="2" type="ORF">GDH07_10500</name>
</gene>
<evidence type="ECO:0000313" key="3">
    <source>
        <dbReference type="Proteomes" id="UP000486534"/>
    </source>
</evidence>
<proteinExistence type="predicted"/>
<name>A0A7X1PM43_9PSED</name>
<organism evidence="2 3">
    <name type="scientific">Pseudomonas piscis</name>
    <dbReference type="NCBI Taxonomy" id="2614538"/>
    <lineage>
        <taxon>Bacteria</taxon>
        <taxon>Pseudomonadati</taxon>
        <taxon>Pseudomonadota</taxon>
        <taxon>Gammaproteobacteria</taxon>
        <taxon>Pseudomonadales</taxon>
        <taxon>Pseudomonadaceae</taxon>
        <taxon>Pseudomonas</taxon>
    </lineage>
</organism>
<dbReference type="EMBL" id="WHUV01000002">
    <property type="protein sequence ID" value="MQA53740.1"/>
    <property type="molecule type" value="Genomic_DNA"/>
</dbReference>
<feature type="signal peptide" evidence="1">
    <location>
        <begin position="1"/>
        <end position="23"/>
    </location>
</feature>
<dbReference type="PROSITE" id="PS51257">
    <property type="entry name" value="PROKAR_LIPOPROTEIN"/>
    <property type="match status" value="1"/>
</dbReference>
<reference evidence="2 3" key="1">
    <citation type="submission" date="2019-10" db="EMBL/GenBank/DDBJ databases">
        <title>Pseudomonas dajingensis sp. nov., isolated from the profound head ulcers of farmed Murray cod (Maccullochella peelii peelii).</title>
        <authorList>
            <person name="Liu Y."/>
        </authorList>
    </citation>
    <scope>NUCLEOTIDE SEQUENCE [LARGE SCALE GENOMIC DNA]</scope>
    <source>
        <strain evidence="2 3">MC042</strain>
    </source>
</reference>
<accession>A0A7X1PM43</accession>
<protein>
    <recommendedName>
        <fullName evidence="4">Lipoprotein</fullName>
    </recommendedName>
</protein>
<evidence type="ECO:0000256" key="1">
    <source>
        <dbReference type="SAM" id="SignalP"/>
    </source>
</evidence>
<evidence type="ECO:0008006" key="4">
    <source>
        <dbReference type="Google" id="ProtNLM"/>
    </source>
</evidence>